<feature type="coiled-coil region" evidence="1">
    <location>
        <begin position="309"/>
        <end position="343"/>
    </location>
</feature>
<dbReference type="OrthoDB" id="8135237at2"/>
<sequence>MSPQNWAAMIQRVLGIIAGVDRKTLQSCPASDKLWAAHLGASLCLSFIVVLGVSFHATGYMIDNIWTRLLVSTVIALTVLMFDRALCQSDWFYQGTLWNNAPIQSRAEAKQTAWRFVRVGIRLALSFGLAWVIAMFLELAIFSSTINEKIEADRVAANQPIYDKIANFEAGLNAEAKRRLADIEQLEALHRDALTEQPKPEPSTQARTEDIEKQIKSVTDREAGIRADIAEIDKTIQRYTADMNAEEFGLKAAPNNSGRPGVGPRYEFAKKQRQAFLAQRAEREAEIPQLHARRDDLRAVQAKITADALAAREQERAAIKARADALQQRIDVARADLKQFETDKAASVADFRKKVMADSYFQDKKDKFDPLTRIAAYQELKNDPRDGATMTLFSWMTRFFIIFLEIVPVVAKIFFSPPSVYAAKIQAEVERARQRIENNEDLEDEAPKPDPAPAMAAITLPAMTLEPVSIAQPQPRPAAAEPPAPQPAAPEPVRAAEPQRPAERPRDFEAHGPAPREYASRQDYAEHDDLRHRDGRRSYEWRHYAGRDDYDHGYDDFEHRDVDRREFARRHDYDRYDERPRRAAARRPQPQFVARDYAVRDYGGRDFGEPEYETSEIDVRNLIMPRRGAARREAFAAETAPRVRVPTDSPAQERASRLEPAAERSLRWPDSIPVDDLNTRELVRQVLADAGSAARVEPLRAEPAPAETPRVEALRPVEAPRPDPIHSEPAALEPATPKPATTEPATTEPAAAEPVVVAMAEPTAPMPAPEPANTVAEALPAPQTLEPDVLPNVLVSARPAPVEQPIPTRQASAPSDAGTASADHTEASGPLPKYSADVEKLMTDAVEQSRPRKKAAHPRREHHAEVEAELPLEHTARPEPPAK</sequence>
<dbReference type="STRING" id="652103.Rpdx1_3233"/>
<feature type="compositionally biased region" description="Pro residues" evidence="2">
    <location>
        <begin position="474"/>
        <end position="490"/>
    </location>
</feature>
<feature type="compositionally biased region" description="Basic and acidic residues" evidence="2">
    <location>
        <begin position="518"/>
        <end position="531"/>
    </location>
</feature>
<feature type="region of interest" description="Disordered" evidence="2">
    <location>
        <begin position="472"/>
        <end position="531"/>
    </location>
</feature>
<dbReference type="Proteomes" id="UP000001402">
    <property type="component" value="Chromosome"/>
</dbReference>
<feature type="region of interest" description="Disordered" evidence="2">
    <location>
        <begin position="193"/>
        <end position="212"/>
    </location>
</feature>
<feature type="transmembrane region" description="Helical" evidence="3">
    <location>
        <begin position="34"/>
        <end position="53"/>
    </location>
</feature>
<dbReference type="PANTHER" id="PTHR48148:SF3">
    <property type="entry name" value="KERATINOCYTE PROLINE-RICH PROTEIN"/>
    <property type="match status" value="1"/>
</dbReference>
<evidence type="ECO:0000256" key="3">
    <source>
        <dbReference type="SAM" id="Phobius"/>
    </source>
</evidence>
<feature type="region of interest" description="Disordered" evidence="2">
    <location>
        <begin position="796"/>
        <end position="883"/>
    </location>
</feature>
<feature type="region of interest" description="Disordered" evidence="2">
    <location>
        <begin position="696"/>
        <end position="751"/>
    </location>
</feature>
<dbReference type="BioCyc" id="RPAL652103:RPDX1_RS15950-MONOMER"/>
<dbReference type="PANTHER" id="PTHR48148">
    <property type="entry name" value="KERATINOCYTE PROLINE-RICH PROTEIN"/>
    <property type="match status" value="1"/>
</dbReference>
<protein>
    <recommendedName>
        <fullName evidence="6">DUF4407 domain-containing protein</fullName>
    </recommendedName>
</protein>
<feature type="compositionally biased region" description="Low complexity" evidence="2">
    <location>
        <begin position="728"/>
        <end position="751"/>
    </location>
</feature>
<feature type="transmembrane region" description="Helical" evidence="3">
    <location>
        <begin position="65"/>
        <end position="82"/>
    </location>
</feature>
<feature type="compositionally biased region" description="Basic and acidic residues" evidence="2">
    <location>
        <begin position="654"/>
        <end position="663"/>
    </location>
</feature>
<feature type="region of interest" description="Disordered" evidence="2">
    <location>
        <begin position="763"/>
        <end position="784"/>
    </location>
</feature>
<feature type="compositionally biased region" description="Basic and acidic residues" evidence="2">
    <location>
        <begin position="862"/>
        <end position="883"/>
    </location>
</feature>
<organism evidence="4 5">
    <name type="scientific">Rhodopseudomonas palustris (strain DX-1)</name>
    <dbReference type="NCBI Taxonomy" id="652103"/>
    <lineage>
        <taxon>Bacteria</taxon>
        <taxon>Pseudomonadati</taxon>
        <taxon>Pseudomonadota</taxon>
        <taxon>Alphaproteobacteria</taxon>
        <taxon>Hyphomicrobiales</taxon>
        <taxon>Nitrobacteraceae</taxon>
        <taxon>Rhodopseudomonas</taxon>
    </lineage>
</organism>
<keyword evidence="1" id="KW-0175">Coiled coil</keyword>
<proteinExistence type="predicted"/>
<dbReference type="KEGG" id="rpx:Rpdx1_3233"/>
<evidence type="ECO:0000313" key="5">
    <source>
        <dbReference type="Proteomes" id="UP000001402"/>
    </source>
</evidence>
<evidence type="ECO:0000313" key="4">
    <source>
        <dbReference type="EMBL" id="ADU44812.1"/>
    </source>
</evidence>
<dbReference type="HOGENOM" id="CLU_326218_0_0_5"/>
<gene>
    <name evidence="4" type="ordered locus">Rpdx1_3233</name>
</gene>
<keyword evidence="3" id="KW-0472">Membrane</keyword>
<feature type="compositionally biased region" description="Basic and acidic residues" evidence="2">
    <location>
        <begin position="836"/>
        <end position="850"/>
    </location>
</feature>
<feature type="region of interest" description="Disordered" evidence="2">
    <location>
        <begin position="638"/>
        <end position="663"/>
    </location>
</feature>
<evidence type="ECO:0008006" key="6">
    <source>
        <dbReference type="Google" id="ProtNLM"/>
    </source>
</evidence>
<feature type="compositionally biased region" description="Basic and acidic residues" evidence="2">
    <location>
        <begin position="500"/>
        <end position="510"/>
    </location>
</feature>
<dbReference type="InterPro" id="IPR025519">
    <property type="entry name" value="DUF4407"/>
</dbReference>
<feature type="compositionally biased region" description="Basic and acidic residues" evidence="2">
    <location>
        <begin position="709"/>
        <end position="726"/>
    </location>
</feature>
<keyword evidence="3" id="KW-0812">Transmembrane</keyword>
<keyword evidence="3" id="KW-1133">Transmembrane helix</keyword>
<name>E6VPF2_RHOPX</name>
<dbReference type="EMBL" id="CP002418">
    <property type="protein sequence ID" value="ADU44812.1"/>
    <property type="molecule type" value="Genomic_DNA"/>
</dbReference>
<dbReference type="eggNOG" id="COG3266">
    <property type="taxonomic scope" value="Bacteria"/>
</dbReference>
<feature type="compositionally biased region" description="Basic residues" evidence="2">
    <location>
        <begin position="851"/>
        <end position="861"/>
    </location>
</feature>
<dbReference type="Pfam" id="PF14362">
    <property type="entry name" value="DUF4407"/>
    <property type="match status" value="1"/>
</dbReference>
<evidence type="ECO:0000256" key="1">
    <source>
        <dbReference type="SAM" id="Coils"/>
    </source>
</evidence>
<reference evidence="4" key="1">
    <citation type="submission" date="2010-12" db="EMBL/GenBank/DDBJ databases">
        <title>Complete sequence of Rhodopseudomonas palustris DX-1.</title>
        <authorList>
            <consortium name="US DOE Joint Genome Institute"/>
            <person name="Lucas S."/>
            <person name="Copeland A."/>
            <person name="Lapidus A."/>
            <person name="Cheng J.-F."/>
            <person name="Goodwin L."/>
            <person name="Pitluck S."/>
            <person name="Misra M."/>
            <person name="Chertkov O."/>
            <person name="Detter J.C."/>
            <person name="Han C."/>
            <person name="Tapia R."/>
            <person name="Land M."/>
            <person name="Hauser L."/>
            <person name="Kyrpides N."/>
            <person name="Ivanova N."/>
            <person name="Ovchinnikova G."/>
            <person name="Logan B."/>
            <person name="Oda Y."/>
            <person name="Harwood C."/>
            <person name="Woyke T."/>
        </authorList>
    </citation>
    <scope>NUCLEOTIDE SEQUENCE [LARGE SCALE GENOMIC DNA]</scope>
    <source>
        <strain evidence="4">DX-1</strain>
    </source>
</reference>
<accession>E6VPF2</accession>
<evidence type="ECO:0000256" key="2">
    <source>
        <dbReference type="SAM" id="MobiDB-lite"/>
    </source>
</evidence>
<dbReference type="AlphaFoldDB" id="E6VPF2"/>
<feature type="transmembrane region" description="Helical" evidence="3">
    <location>
        <begin position="123"/>
        <end position="142"/>
    </location>
</feature>